<keyword evidence="5" id="KW-0963">Cytoplasm</keyword>
<sequence length="298" mass="32839">MIFEGLGINLITPFSDTSEIDYDRMERLVDHALKAGANALILGGTSGEFQTMDNNEILTLIEFVVKKVEKRAKIIAQTGFSDTRRSIDLSIKAKELGVDALLLANPSYNMGNENGLESHFKSIALVSGLPCILHNDPDHTNYEYKLDILEKLAKIPNIVAMIDSSSNIENMIRIKASLPHNFQIIAANDKVLLPAMSLGLDAYISNLALILPTQARTIGQAYIDGVEIERARDLQTLYMKLIEALELEVNPVPIKTAMNMLGYDMGDFRLPLSTMNPDRAAHLAGLLIDMNVDKAANN</sequence>
<name>A0ABY7JLZ1_9FIRM</name>
<evidence type="ECO:0000256" key="3">
    <source>
        <dbReference type="ARBA" id="ARBA00007592"/>
    </source>
</evidence>
<dbReference type="SMART" id="SM01130">
    <property type="entry name" value="DHDPS"/>
    <property type="match status" value="1"/>
</dbReference>
<evidence type="ECO:0000256" key="4">
    <source>
        <dbReference type="ARBA" id="ARBA00012086"/>
    </source>
</evidence>
<dbReference type="NCBIfam" id="TIGR00674">
    <property type="entry name" value="dapA"/>
    <property type="match status" value="1"/>
</dbReference>
<evidence type="ECO:0000256" key="1">
    <source>
        <dbReference type="ARBA" id="ARBA00003294"/>
    </source>
</evidence>
<keyword evidence="10" id="KW-0704">Schiff base</keyword>
<evidence type="ECO:0000256" key="12">
    <source>
        <dbReference type="NCBIfam" id="TIGR00674"/>
    </source>
</evidence>
<dbReference type="PANTHER" id="PTHR12128:SF66">
    <property type="entry name" value="4-HYDROXY-2-OXOGLUTARATE ALDOLASE, MITOCHONDRIAL"/>
    <property type="match status" value="1"/>
</dbReference>
<evidence type="ECO:0000256" key="13">
    <source>
        <dbReference type="PIRNR" id="PIRNR001365"/>
    </source>
</evidence>
<evidence type="ECO:0000313" key="14">
    <source>
        <dbReference type="EMBL" id="WAW14383.1"/>
    </source>
</evidence>
<dbReference type="SUPFAM" id="SSF51569">
    <property type="entry name" value="Aldolase"/>
    <property type="match status" value="1"/>
</dbReference>
<evidence type="ECO:0000313" key="15">
    <source>
        <dbReference type="Proteomes" id="UP001164187"/>
    </source>
</evidence>
<proteinExistence type="inferred from homology"/>
<evidence type="ECO:0000256" key="7">
    <source>
        <dbReference type="ARBA" id="ARBA00022915"/>
    </source>
</evidence>
<keyword evidence="9 13" id="KW-0456">Lyase</keyword>
<keyword evidence="8" id="KW-0457">Lysine biosynthesis</keyword>
<dbReference type="PRINTS" id="PR00146">
    <property type="entry name" value="DHPICSNTHASE"/>
</dbReference>
<dbReference type="RefSeq" id="WP_269311054.1">
    <property type="nucleotide sequence ID" value="NZ_CP114052.1"/>
</dbReference>
<dbReference type="EC" id="4.3.3.7" evidence="4 12"/>
<dbReference type="Proteomes" id="UP001164187">
    <property type="component" value="Chromosome"/>
</dbReference>
<dbReference type="Pfam" id="PF00701">
    <property type="entry name" value="DHDPS"/>
    <property type="match status" value="1"/>
</dbReference>
<dbReference type="EMBL" id="CP114052">
    <property type="protein sequence ID" value="WAW14383.1"/>
    <property type="molecule type" value="Genomic_DNA"/>
</dbReference>
<keyword evidence="6" id="KW-0028">Amino-acid biosynthesis</keyword>
<evidence type="ECO:0000256" key="5">
    <source>
        <dbReference type="ARBA" id="ARBA00022490"/>
    </source>
</evidence>
<evidence type="ECO:0000256" key="6">
    <source>
        <dbReference type="ARBA" id="ARBA00022605"/>
    </source>
</evidence>
<evidence type="ECO:0000256" key="8">
    <source>
        <dbReference type="ARBA" id="ARBA00023154"/>
    </source>
</evidence>
<evidence type="ECO:0000256" key="10">
    <source>
        <dbReference type="ARBA" id="ARBA00023270"/>
    </source>
</evidence>
<comment type="similarity">
    <text evidence="3 13">Belongs to the DapA family.</text>
</comment>
<dbReference type="Gene3D" id="3.20.20.70">
    <property type="entry name" value="Aldolase class I"/>
    <property type="match status" value="1"/>
</dbReference>
<keyword evidence="7" id="KW-0220">Diaminopimelate biosynthesis</keyword>
<dbReference type="GO" id="GO:0008840">
    <property type="term" value="F:4-hydroxy-tetrahydrodipicolinate synthase activity"/>
    <property type="evidence" value="ECO:0007669"/>
    <property type="project" value="UniProtKB-EC"/>
</dbReference>
<gene>
    <name evidence="14" type="primary">dapA</name>
    <name evidence="14" type="ORF">O0R46_07185</name>
</gene>
<dbReference type="InterPro" id="IPR013785">
    <property type="entry name" value="Aldolase_TIM"/>
</dbReference>
<protein>
    <recommendedName>
        <fullName evidence="4 12">4-hydroxy-tetrahydrodipicolinate synthase</fullName>
        <ecNumber evidence="4 12">4.3.3.7</ecNumber>
    </recommendedName>
</protein>
<dbReference type="PIRSF" id="PIRSF001365">
    <property type="entry name" value="DHDPS"/>
    <property type="match status" value="1"/>
</dbReference>
<dbReference type="InterPro" id="IPR002220">
    <property type="entry name" value="DapA-like"/>
</dbReference>
<keyword evidence="15" id="KW-1185">Reference proteome</keyword>
<dbReference type="PANTHER" id="PTHR12128">
    <property type="entry name" value="DIHYDRODIPICOLINATE SYNTHASE"/>
    <property type="match status" value="1"/>
</dbReference>
<evidence type="ECO:0000256" key="11">
    <source>
        <dbReference type="ARBA" id="ARBA00047836"/>
    </source>
</evidence>
<accession>A0ABY7JLZ1</accession>
<evidence type="ECO:0000256" key="2">
    <source>
        <dbReference type="ARBA" id="ARBA00005120"/>
    </source>
</evidence>
<dbReference type="InterPro" id="IPR005263">
    <property type="entry name" value="DapA"/>
</dbReference>
<organism evidence="14 15">
    <name type="scientific">Peptostreptococcus equinus</name>
    <dbReference type="NCBI Taxonomy" id="3003601"/>
    <lineage>
        <taxon>Bacteria</taxon>
        <taxon>Bacillati</taxon>
        <taxon>Bacillota</taxon>
        <taxon>Clostridia</taxon>
        <taxon>Peptostreptococcales</taxon>
        <taxon>Peptostreptococcaceae</taxon>
        <taxon>Peptostreptococcus</taxon>
    </lineage>
</organism>
<evidence type="ECO:0000256" key="9">
    <source>
        <dbReference type="ARBA" id="ARBA00023239"/>
    </source>
</evidence>
<comment type="pathway">
    <text evidence="2">Amino-acid biosynthesis; L-lysine biosynthesis via DAP pathway; (S)-tetrahydrodipicolinate from L-aspartate: step 3/4.</text>
</comment>
<reference evidence="14" key="1">
    <citation type="submission" date="2022-12" db="EMBL/GenBank/DDBJ databases">
        <title>Peptostreptococcus.</title>
        <authorList>
            <person name="Lee S.H."/>
        </authorList>
    </citation>
    <scope>NUCLEOTIDE SEQUENCE</scope>
    <source>
        <strain evidence="14">CBA3647</strain>
    </source>
</reference>
<comment type="function">
    <text evidence="1">Catalyzes the condensation of (S)-aspartate-beta-semialdehyde [(S)-ASA] and pyruvate to 4-hydroxy-tetrahydrodipicolinate (HTPA).</text>
</comment>
<comment type="catalytic activity">
    <reaction evidence="11">
        <text>L-aspartate 4-semialdehyde + pyruvate = (2S,4S)-4-hydroxy-2,3,4,5-tetrahydrodipicolinate + H2O + H(+)</text>
        <dbReference type="Rhea" id="RHEA:34171"/>
        <dbReference type="ChEBI" id="CHEBI:15361"/>
        <dbReference type="ChEBI" id="CHEBI:15377"/>
        <dbReference type="ChEBI" id="CHEBI:15378"/>
        <dbReference type="ChEBI" id="CHEBI:67139"/>
        <dbReference type="ChEBI" id="CHEBI:537519"/>
        <dbReference type="EC" id="4.3.3.7"/>
    </reaction>
</comment>